<evidence type="ECO:0000313" key="10">
    <source>
        <dbReference type="EMBL" id="AQQ71493.1"/>
    </source>
</evidence>
<dbReference type="Proteomes" id="UP000188181">
    <property type="component" value="Chromosome"/>
</dbReference>
<evidence type="ECO:0000256" key="6">
    <source>
        <dbReference type="ARBA" id="ARBA00022989"/>
    </source>
</evidence>
<feature type="transmembrane region" description="Helical" evidence="8">
    <location>
        <begin position="247"/>
        <end position="269"/>
    </location>
</feature>
<dbReference type="EMBL" id="CP019646">
    <property type="protein sequence ID" value="AQQ71493.1"/>
    <property type="molecule type" value="Genomic_DNA"/>
</dbReference>
<dbReference type="PANTHER" id="PTHR43744:SF8">
    <property type="entry name" value="SN-GLYCEROL-3-PHOSPHATE TRANSPORT SYSTEM PERMEASE PROTEIN UGPE"/>
    <property type="match status" value="1"/>
</dbReference>
<feature type="transmembrane region" description="Helical" evidence="8">
    <location>
        <begin position="186"/>
        <end position="208"/>
    </location>
</feature>
<evidence type="ECO:0000256" key="5">
    <source>
        <dbReference type="ARBA" id="ARBA00022692"/>
    </source>
</evidence>
<evidence type="ECO:0000256" key="4">
    <source>
        <dbReference type="ARBA" id="ARBA00022475"/>
    </source>
</evidence>
<dbReference type="Pfam" id="PF00528">
    <property type="entry name" value="BPD_transp_1"/>
    <property type="match status" value="1"/>
</dbReference>
<comment type="similarity">
    <text evidence="8">Belongs to the binding-protein-dependent transport system permease family.</text>
</comment>
<protein>
    <recommendedName>
        <fullName evidence="2">sn-glycerol-3-phosphate transport system permease protein UgpE</fullName>
    </recommendedName>
</protein>
<accession>A0A1Q2MFL4</accession>
<reference evidence="11" key="1">
    <citation type="submission" date="2017-02" db="EMBL/GenBank/DDBJ databases">
        <title>Comparative genomics and description of representatives of a novel lineage of planctomycetes thriving in anoxic sediments.</title>
        <authorList>
            <person name="Spring S."/>
            <person name="Bunk B."/>
            <person name="Sproer C."/>
        </authorList>
    </citation>
    <scope>NUCLEOTIDE SEQUENCE [LARGE SCALE GENOMIC DNA]</scope>
    <source>
        <strain evidence="11">SM-Chi-D1</strain>
    </source>
</reference>
<keyword evidence="11" id="KW-1185">Reference proteome</keyword>
<keyword evidence="4" id="KW-1003">Cell membrane</keyword>
<dbReference type="InterPro" id="IPR000515">
    <property type="entry name" value="MetI-like"/>
</dbReference>
<keyword evidence="6 8" id="KW-1133">Transmembrane helix</keyword>
<dbReference type="InterPro" id="IPR035906">
    <property type="entry name" value="MetI-like_sf"/>
</dbReference>
<dbReference type="PANTHER" id="PTHR43744">
    <property type="entry name" value="ABC TRANSPORTER PERMEASE PROTEIN MG189-RELATED-RELATED"/>
    <property type="match status" value="1"/>
</dbReference>
<dbReference type="RefSeq" id="WP_146683663.1">
    <property type="nucleotide sequence ID" value="NZ_CP019646.1"/>
</dbReference>
<evidence type="ECO:0000256" key="2">
    <source>
        <dbReference type="ARBA" id="ARBA00020515"/>
    </source>
</evidence>
<dbReference type="SUPFAM" id="SSF161098">
    <property type="entry name" value="MetI-like"/>
    <property type="match status" value="1"/>
</dbReference>
<evidence type="ECO:0000256" key="7">
    <source>
        <dbReference type="ARBA" id="ARBA00023136"/>
    </source>
</evidence>
<dbReference type="KEGG" id="pbas:SMSP2_01867"/>
<keyword evidence="3 8" id="KW-0813">Transport</keyword>
<evidence type="ECO:0000313" key="11">
    <source>
        <dbReference type="Proteomes" id="UP000188181"/>
    </source>
</evidence>
<sequence>MYSIGKKKRSFVSESVKHLFIWLILGFSLFPLYMVFNISFKDNTQFYNQPWLPTLPLNFENWAKGWDNIGQTIANSIFLSVSATAMALAFGISAAYFFARCKMPGWKIFWAIFMILMLMPGVANLIPLFSLLKNLNLLNTYFALIILGTSGGQVVTIYILRNFIEEIPKDLFESAQMDGAGHLQQILHIVIPFSGSIISTLAILRFIFEWNSFILPLVVLRDETRLPMAVKLYQIEGAYVQQWGPMMASYAIASIPLILLFLFTMQFFIKGLSSGAVKG</sequence>
<organism evidence="10 11">
    <name type="scientific">Limihaloglobus sulfuriphilus</name>
    <dbReference type="NCBI Taxonomy" id="1851148"/>
    <lineage>
        <taxon>Bacteria</taxon>
        <taxon>Pseudomonadati</taxon>
        <taxon>Planctomycetota</taxon>
        <taxon>Phycisphaerae</taxon>
        <taxon>Sedimentisphaerales</taxon>
        <taxon>Sedimentisphaeraceae</taxon>
        <taxon>Limihaloglobus</taxon>
    </lineage>
</organism>
<feature type="transmembrane region" description="Helical" evidence="8">
    <location>
        <begin position="77"/>
        <end position="99"/>
    </location>
</feature>
<dbReference type="PROSITE" id="PS50928">
    <property type="entry name" value="ABC_TM1"/>
    <property type="match status" value="1"/>
</dbReference>
<feature type="domain" description="ABC transmembrane type-1" evidence="9">
    <location>
        <begin position="73"/>
        <end position="264"/>
    </location>
</feature>
<feature type="transmembrane region" description="Helical" evidence="8">
    <location>
        <begin position="141"/>
        <end position="160"/>
    </location>
</feature>
<evidence type="ECO:0000256" key="3">
    <source>
        <dbReference type="ARBA" id="ARBA00022448"/>
    </source>
</evidence>
<evidence type="ECO:0000256" key="8">
    <source>
        <dbReference type="RuleBase" id="RU363032"/>
    </source>
</evidence>
<feature type="transmembrane region" description="Helical" evidence="8">
    <location>
        <begin position="20"/>
        <end position="40"/>
    </location>
</feature>
<gene>
    <name evidence="10" type="primary">sugB</name>
    <name evidence="10" type="ORF">SMSP2_01867</name>
</gene>
<proteinExistence type="inferred from homology"/>
<feature type="transmembrane region" description="Helical" evidence="8">
    <location>
        <begin position="108"/>
        <end position="129"/>
    </location>
</feature>
<comment type="subcellular location">
    <subcellularLocation>
        <location evidence="1 8">Cell membrane</location>
        <topology evidence="1 8">Multi-pass membrane protein</topology>
    </subcellularLocation>
</comment>
<dbReference type="Gene3D" id="1.10.3720.10">
    <property type="entry name" value="MetI-like"/>
    <property type="match status" value="1"/>
</dbReference>
<dbReference type="OrthoDB" id="266229at2"/>
<keyword evidence="7 8" id="KW-0472">Membrane</keyword>
<evidence type="ECO:0000256" key="1">
    <source>
        <dbReference type="ARBA" id="ARBA00004651"/>
    </source>
</evidence>
<dbReference type="STRING" id="1851148.SMSP2_01867"/>
<name>A0A1Q2MFL4_9BACT</name>
<keyword evidence="5 8" id="KW-0812">Transmembrane</keyword>
<dbReference type="CDD" id="cd06261">
    <property type="entry name" value="TM_PBP2"/>
    <property type="match status" value="1"/>
</dbReference>
<dbReference type="GO" id="GO:0005886">
    <property type="term" value="C:plasma membrane"/>
    <property type="evidence" value="ECO:0007669"/>
    <property type="project" value="UniProtKB-SubCell"/>
</dbReference>
<evidence type="ECO:0000259" key="9">
    <source>
        <dbReference type="PROSITE" id="PS50928"/>
    </source>
</evidence>
<dbReference type="GO" id="GO:0055085">
    <property type="term" value="P:transmembrane transport"/>
    <property type="evidence" value="ECO:0007669"/>
    <property type="project" value="InterPro"/>
</dbReference>
<dbReference type="AlphaFoldDB" id="A0A1Q2MFL4"/>